<feature type="region of interest" description="Disordered" evidence="1">
    <location>
        <begin position="26"/>
        <end position="118"/>
    </location>
</feature>
<feature type="compositionally biased region" description="Basic and acidic residues" evidence="1">
    <location>
        <begin position="26"/>
        <end position="38"/>
    </location>
</feature>
<sequence length="265" mass="30184">MPHFTNWKVSQLSKESLMPYDIRVPRESKKDNWKHEDLPDGQAWPHGQMPQKAKGAQITEDRTKETGDSKAAKEGPFRSKTELRKDAKDSRVPIPLRPAYPPLIPSPSTTKPVGRSWEPSPPITKSFQIHDVHVAGLPQQGPFRCFTDMKAEKRLAGRKERRSRYGHVNVHKCYQFGQIFSPFHALATTEMRKLPFLQDLPTSLHMRKMSIACSNKGNLQDLSLFSTELGLGKDYNMHEKEKPASHMETPLFPPIVKVTKSHDAK</sequence>
<feature type="compositionally biased region" description="Basic and acidic residues" evidence="1">
    <location>
        <begin position="59"/>
        <end position="91"/>
    </location>
</feature>
<dbReference type="Proteomes" id="UP000585614">
    <property type="component" value="Unassembled WGS sequence"/>
</dbReference>
<protein>
    <submittedName>
        <fullName evidence="2">Uncharacterized protein</fullName>
    </submittedName>
</protein>
<accession>A0A7J7TEI8</accession>
<evidence type="ECO:0000313" key="2">
    <source>
        <dbReference type="EMBL" id="KAF6298955.1"/>
    </source>
</evidence>
<gene>
    <name evidence="2" type="ORF">mRhiFer1_008979</name>
</gene>
<dbReference type="AlphaFoldDB" id="A0A7J7TEI8"/>
<proteinExistence type="predicted"/>
<reference evidence="2 3" key="1">
    <citation type="journal article" date="2020" name="Nature">
        <title>Six reference-quality genomes reveal evolution of bat adaptations.</title>
        <authorList>
            <person name="Jebb D."/>
            <person name="Huang Z."/>
            <person name="Pippel M."/>
            <person name="Hughes G.M."/>
            <person name="Lavrichenko K."/>
            <person name="Devanna P."/>
            <person name="Winkler S."/>
            <person name="Jermiin L.S."/>
            <person name="Skirmuntt E.C."/>
            <person name="Katzourakis A."/>
            <person name="Burkitt-Gray L."/>
            <person name="Ray D.A."/>
            <person name="Sullivan K.A.M."/>
            <person name="Roscito J.G."/>
            <person name="Kirilenko B.M."/>
            <person name="Davalos L.M."/>
            <person name="Corthals A.P."/>
            <person name="Power M.L."/>
            <person name="Jones G."/>
            <person name="Ransome R.D."/>
            <person name="Dechmann D.K.N."/>
            <person name="Locatelli A.G."/>
            <person name="Puechmaille S.J."/>
            <person name="Fedrigo O."/>
            <person name="Jarvis E.D."/>
            <person name="Hiller M."/>
            <person name="Vernes S.C."/>
            <person name="Myers E.W."/>
            <person name="Teeling E.C."/>
        </authorList>
    </citation>
    <scope>NUCLEOTIDE SEQUENCE [LARGE SCALE GENOMIC DNA]</scope>
    <source>
        <strain evidence="2">MRhiFer1</strain>
        <tissue evidence="2">Lung</tissue>
    </source>
</reference>
<evidence type="ECO:0000313" key="3">
    <source>
        <dbReference type="Proteomes" id="UP000585614"/>
    </source>
</evidence>
<name>A0A7J7TEI8_RHIFE</name>
<organism evidence="2 3">
    <name type="scientific">Rhinolophus ferrumequinum</name>
    <name type="common">Greater horseshoe bat</name>
    <dbReference type="NCBI Taxonomy" id="59479"/>
    <lineage>
        <taxon>Eukaryota</taxon>
        <taxon>Metazoa</taxon>
        <taxon>Chordata</taxon>
        <taxon>Craniata</taxon>
        <taxon>Vertebrata</taxon>
        <taxon>Euteleostomi</taxon>
        <taxon>Mammalia</taxon>
        <taxon>Eutheria</taxon>
        <taxon>Laurasiatheria</taxon>
        <taxon>Chiroptera</taxon>
        <taxon>Yinpterochiroptera</taxon>
        <taxon>Rhinolophoidea</taxon>
        <taxon>Rhinolophidae</taxon>
        <taxon>Rhinolophinae</taxon>
        <taxon>Rhinolophus</taxon>
    </lineage>
</organism>
<comment type="caution">
    <text evidence="2">The sequence shown here is derived from an EMBL/GenBank/DDBJ whole genome shotgun (WGS) entry which is preliminary data.</text>
</comment>
<feature type="compositionally biased region" description="Pro residues" evidence="1">
    <location>
        <begin position="95"/>
        <end position="105"/>
    </location>
</feature>
<evidence type="ECO:0000256" key="1">
    <source>
        <dbReference type="SAM" id="MobiDB-lite"/>
    </source>
</evidence>
<dbReference type="EMBL" id="JACAGC010000020">
    <property type="protein sequence ID" value="KAF6298955.1"/>
    <property type="molecule type" value="Genomic_DNA"/>
</dbReference>